<dbReference type="InterPro" id="IPR013164">
    <property type="entry name" value="Cadherin_N"/>
</dbReference>
<dbReference type="GO" id="GO:0005886">
    <property type="term" value="C:plasma membrane"/>
    <property type="evidence" value="ECO:0007669"/>
    <property type="project" value="UniProtKB-SubCell"/>
</dbReference>
<dbReference type="FunFam" id="2.60.40.60:FF:000117">
    <property type="entry name" value="protocadherin-8 isoform X1"/>
    <property type="match status" value="1"/>
</dbReference>
<dbReference type="SMART" id="SM00112">
    <property type="entry name" value="CA"/>
    <property type="match status" value="2"/>
</dbReference>
<evidence type="ECO:0000256" key="9">
    <source>
        <dbReference type="ARBA" id="ARBA00023136"/>
    </source>
</evidence>
<dbReference type="EMBL" id="OZ035837">
    <property type="protein sequence ID" value="CAL1582187.1"/>
    <property type="molecule type" value="Genomic_DNA"/>
</dbReference>
<keyword evidence="5" id="KW-0677">Repeat</keyword>
<evidence type="ECO:0000256" key="6">
    <source>
        <dbReference type="ARBA" id="ARBA00022837"/>
    </source>
</evidence>
<dbReference type="Gene3D" id="2.60.40.60">
    <property type="entry name" value="Cadherins"/>
    <property type="match status" value="2"/>
</dbReference>
<evidence type="ECO:0000259" key="13">
    <source>
        <dbReference type="PROSITE" id="PS50268"/>
    </source>
</evidence>
<dbReference type="PROSITE" id="PS50268">
    <property type="entry name" value="CADHERIN_2"/>
    <property type="match status" value="2"/>
</dbReference>
<feature type="domain" description="Cadherin" evidence="13">
    <location>
        <begin position="189"/>
        <end position="281"/>
    </location>
</feature>
<organism evidence="14 15">
    <name type="scientific">Knipowitschia caucasica</name>
    <name type="common">Caucasian dwarf goby</name>
    <name type="synonym">Pomatoschistus caucasicus</name>
    <dbReference type="NCBI Taxonomy" id="637954"/>
    <lineage>
        <taxon>Eukaryota</taxon>
        <taxon>Metazoa</taxon>
        <taxon>Chordata</taxon>
        <taxon>Craniata</taxon>
        <taxon>Vertebrata</taxon>
        <taxon>Euteleostomi</taxon>
        <taxon>Actinopterygii</taxon>
        <taxon>Neopterygii</taxon>
        <taxon>Teleostei</taxon>
        <taxon>Neoteleostei</taxon>
        <taxon>Acanthomorphata</taxon>
        <taxon>Gobiaria</taxon>
        <taxon>Gobiiformes</taxon>
        <taxon>Gobioidei</taxon>
        <taxon>Gobiidae</taxon>
        <taxon>Gobiinae</taxon>
        <taxon>Knipowitschia</taxon>
    </lineage>
</organism>
<feature type="transmembrane region" description="Helical" evidence="12">
    <location>
        <begin position="667"/>
        <end position="685"/>
    </location>
</feature>
<feature type="transmembrane region" description="Helical" evidence="12">
    <location>
        <begin position="598"/>
        <end position="623"/>
    </location>
</feature>
<dbReference type="InterPro" id="IPR050174">
    <property type="entry name" value="Protocadherin/Cadherin-CA"/>
</dbReference>
<feature type="transmembrane region" description="Helical" evidence="12">
    <location>
        <begin position="932"/>
        <end position="954"/>
    </location>
</feature>
<dbReference type="SUPFAM" id="SSF49313">
    <property type="entry name" value="Cadherin-like"/>
    <property type="match status" value="1"/>
</dbReference>
<comment type="subcellular location">
    <subcellularLocation>
        <location evidence="1">Cell membrane</location>
        <topology evidence="1">Single-pass type I membrane protein</topology>
    </subcellularLocation>
</comment>
<dbReference type="GO" id="GO:0009653">
    <property type="term" value="P:anatomical structure morphogenesis"/>
    <property type="evidence" value="ECO:0007669"/>
    <property type="project" value="UniProtKB-ARBA"/>
</dbReference>
<dbReference type="PANTHER" id="PTHR24028">
    <property type="entry name" value="CADHERIN-87A"/>
    <property type="match status" value="1"/>
</dbReference>
<keyword evidence="15" id="KW-1185">Reference proteome</keyword>
<keyword evidence="10" id="KW-0325">Glycoprotein</keyword>
<dbReference type="PRINTS" id="PR00205">
    <property type="entry name" value="CADHERIN"/>
</dbReference>
<keyword evidence="9 12" id="KW-0472">Membrane</keyword>
<dbReference type="FunFam" id="2.60.40.60:FF:000007">
    <property type="entry name" value="Protocadherin alpha 2"/>
    <property type="match status" value="1"/>
</dbReference>
<evidence type="ECO:0000256" key="3">
    <source>
        <dbReference type="ARBA" id="ARBA00022692"/>
    </source>
</evidence>
<feature type="transmembrane region" description="Helical" evidence="12">
    <location>
        <begin position="728"/>
        <end position="749"/>
    </location>
</feature>
<feature type="transmembrane region" description="Helical" evidence="12">
    <location>
        <begin position="1119"/>
        <end position="1139"/>
    </location>
</feature>
<feature type="transmembrane region" description="Helical" evidence="12">
    <location>
        <begin position="469"/>
        <end position="491"/>
    </location>
</feature>
<feature type="transmembrane region" description="Helical" evidence="12">
    <location>
        <begin position="845"/>
        <end position="864"/>
    </location>
</feature>
<evidence type="ECO:0000313" key="14">
    <source>
        <dbReference type="EMBL" id="CAL1582187.1"/>
    </source>
</evidence>
<gene>
    <name evidence="14" type="ORF">KC01_LOCUS12846</name>
</gene>
<dbReference type="CDD" id="cd11304">
    <property type="entry name" value="Cadherin_repeat"/>
    <property type="match status" value="2"/>
</dbReference>
<evidence type="ECO:0000256" key="10">
    <source>
        <dbReference type="ARBA" id="ARBA00023180"/>
    </source>
</evidence>
<evidence type="ECO:0000256" key="11">
    <source>
        <dbReference type="PROSITE-ProRule" id="PRU00043"/>
    </source>
</evidence>
<feature type="transmembrane region" description="Helical" evidence="12">
    <location>
        <begin position="420"/>
        <end position="438"/>
    </location>
</feature>
<feature type="transmembrane region" description="Helical" evidence="12">
    <location>
        <begin position="1197"/>
        <end position="1223"/>
    </location>
</feature>
<feature type="transmembrane region" description="Helical" evidence="12">
    <location>
        <begin position="961"/>
        <end position="989"/>
    </location>
</feature>
<feature type="transmembrane region" description="Helical" evidence="12">
    <location>
        <begin position="787"/>
        <end position="812"/>
    </location>
</feature>
<dbReference type="InterPro" id="IPR002126">
    <property type="entry name" value="Cadherin-like_dom"/>
</dbReference>
<feature type="transmembrane region" description="Helical" evidence="12">
    <location>
        <begin position="755"/>
        <end position="780"/>
    </location>
</feature>
<proteinExistence type="predicted"/>
<feature type="transmembrane region" description="Helical" evidence="12">
    <location>
        <begin position="635"/>
        <end position="655"/>
    </location>
</feature>
<keyword evidence="2" id="KW-1003">Cell membrane</keyword>
<name>A0AAV2K238_KNICA</name>
<feature type="transmembrane region" description="Helical" evidence="12">
    <location>
        <begin position="1034"/>
        <end position="1061"/>
    </location>
</feature>
<evidence type="ECO:0000256" key="4">
    <source>
        <dbReference type="ARBA" id="ARBA00022729"/>
    </source>
</evidence>
<feature type="transmembrane region" description="Helical" evidence="12">
    <location>
        <begin position="818"/>
        <end position="838"/>
    </location>
</feature>
<keyword evidence="7" id="KW-0130">Cell adhesion</keyword>
<accession>A0AAV2K238</accession>
<feature type="transmembrane region" description="Helical" evidence="12">
    <location>
        <begin position="697"/>
        <end position="721"/>
    </location>
</feature>
<feature type="domain" description="Cadherin" evidence="13">
    <location>
        <begin position="90"/>
        <end position="188"/>
    </location>
</feature>
<dbReference type="GO" id="GO:0005509">
    <property type="term" value="F:calcium ion binding"/>
    <property type="evidence" value="ECO:0007669"/>
    <property type="project" value="UniProtKB-UniRule"/>
</dbReference>
<dbReference type="Pfam" id="PF00028">
    <property type="entry name" value="Cadherin"/>
    <property type="match status" value="1"/>
</dbReference>
<evidence type="ECO:0000256" key="1">
    <source>
        <dbReference type="ARBA" id="ARBA00004251"/>
    </source>
</evidence>
<dbReference type="Proteomes" id="UP001497482">
    <property type="component" value="Chromosome 15"/>
</dbReference>
<keyword evidence="6 11" id="KW-0106">Calcium</keyword>
<dbReference type="InterPro" id="IPR015919">
    <property type="entry name" value="Cadherin-like_sf"/>
</dbReference>
<dbReference type="InterPro" id="IPR020894">
    <property type="entry name" value="Cadherin_CS"/>
</dbReference>
<feature type="transmembrane region" description="Helical" evidence="12">
    <location>
        <begin position="995"/>
        <end position="1022"/>
    </location>
</feature>
<feature type="transmembrane region" description="Helical" evidence="12">
    <location>
        <begin position="1257"/>
        <end position="1282"/>
    </location>
</feature>
<dbReference type="PROSITE" id="PS00232">
    <property type="entry name" value="CADHERIN_1"/>
    <property type="match status" value="1"/>
</dbReference>
<evidence type="ECO:0000256" key="2">
    <source>
        <dbReference type="ARBA" id="ARBA00022475"/>
    </source>
</evidence>
<feature type="transmembrane region" description="Helical" evidence="12">
    <location>
        <begin position="901"/>
        <end position="926"/>
    </location>
</feature>
<protein>
    <recommendedName>
        <fullName evidence="13">Cadherin domain-containing protein</fullName>
    </recommendedName>
</protein>
<keyword evidence="3 12" id="KW-0812">Transmembrane</keyword>
<reference evidence="14 15" key="1">
    <citation type="submission" date="2024-04" db="EMBL/GenBank/DDBJ databases">
        <authorList>
            <person name="Waldvogel A.-M."/>
            <person name="Schoenle A."/>
        </authorList>
    </citation>
    <scope>NUCLEOTIDE SEQUENCE [LARGE SCALE GENOMIC DNA]</scope>
</reference>
<evidence type="ECO:0000256" key="12">
    <source>
        <dbReference type="SAM" id="Phobius"/>
    </source>
</evidence>
<feature type="transmembrane region" description="Helical" evidence="12">
    <location>
        <begin position="444"/>
        <end position="462"/>
    </location>
</feature>
<evidence type="ECO:0000256" key="5">
    <source>
        <dbReference type="ARBA" id="ARBA00022737"/>
    </source>
</evidence>
<feature type="transmembrane region" description="Helical" evidence="12">
    <location>
        <begin position="1229"/>
        <end position="1250"/>
    </location>
</feature>
<feature type="transmembrane region" description="Helical" evidence="12">
    <location>
        <begin position="1159"/>
        <end position="1190"/>
    </location>
</feature>
<dbReference type="Pfam" id="PF08266">
    <property type="entry name" value="Cadherin_2"/>
    <property type="match status" value="1"/>
</dbReference>
<keyword evidence="8 12" id="KW-1133">Transmembrane helix</keyword>
<evidence type="ECO:0000256" key="8">
    <source>
        <dbReference type="ARBA" id="ARBA00022989"/>
    </source>
</evidence>
<evidence type="ECO:0000256" key="7">
    <source>
        <dbReference type="ARBA" id="ARBA00022889"/>
    </source>
</evidence>
<dbReference type="GO" id="GO:0007156">
    <property type="term" value="P:homophilic cell adhesion via plasma membrane adhesion molecules"/>
    <property type="evidence" value="ECO:0007669"/>
    <property type="project" value="InterPro"/>
</dbReference>
<sequence length="1284" mass="133997">MRSRINPATAEFGAVLKARQQAYLSGCCAQGASNFHFGHSCALIRAAAGWRAGSRRERSAFREDEAAHRDGLLRTHDGTQDFHLSEPTNEENAPGSVIGNLAKDMSLSLSHSSKSNFRMMKQFNDSFIRVRESDGELSVGERIDRERLCRHSPQCLITFDVVNFSKERYKLIHVEVEIKDINDNSPEFPNRESIVEISENALVGSRIPLDPAVDADVGSNYIQSYQVSVNSHFTIDVLQRADGVKYAELVLMKELDRETQSSYTVELVATDGGNPPRSGSANAMHRSQSKRHYGELDVVVGGGGGLRRGEDVSFVGWRGGCVVVGGCCWKICDGCCFGFFKGGGWCLFVCFGNLWNGGGGWLFGVVVCVFGVCCRGDGLCLGVGGGMGGVGVLERGRWGGGGGGGGGCVLRMFFDRGEGLGVVGVFGIGGWGFFGWGFCGVGEWGFCCVGLGCFLGCCVVGLGVGCLLWLWGCGLLFFLVVFGFVVVGWGVRGGGGLGFGGVCFGWGWVCGGVRLGLCLVGVGGGGWVWLGVWGGVMGLVCGCCWGLWVFGVVVWGGVGGGWVGGGVGCGVGCGVGFWVWGCVCFFGCDCFFGGFLVFWVWGCVFFLGRVFWVVVWFGGFVWFGGWGGGGGGGVWGWGVGGGWGCVVGGVGWGGGGGGGGGCGGGGVLWWVCGLLVGLRWVGGGGGGGWCGGGGGFWGGWGCVGFGGFCGFGGVGLVGVVGLWLGCCWCVWCVCVGVGCGCGWGVWGWFLVVGVWVLWVGLVCGVCWVGCGLGCLVFFVVGGWWGWVLVVVGVGVVGVWVLGWGCLCCGWWGGVVCWGGRWGYVLCCFGGCVGVVLGFGGGGLGLGGVWVCLWVGGGFGCVGGWGGVCCWVVLVCGLVGGVFLLFWGVCGVLWVGVGGGWVVVGFWVLGGLLGGGCGVVVVLGWWGGGWDLLGVWVLGGVVWVLGGWWCFCWVVGWVFWDWCCLVGGVVCVGGVGGVVCGFVGLGGFLWGGGVGFVGGVWCGGGGFLWGGFFGLVLGGGGLWCGWGWFGGGCMFLCVVGLWVFVVCVGVCLGGWVCVWGWVGCVGWFCFWVVVVVGCCFLGCVLLFCWVFGGVVSWLFCFGWDWVGGGRRGNMRGLCGVCMGGVDVGGGVFFEGWWIWVDLGVGWGGRLWGGGLVGGGGGWGGVVCIKLFCGGCVWVFGVLGGFWVVWWVGWGCWGFCVFFVWGGCWLGVVWGGVLVVLGLYWCWWCEVCFGCCFGGFGLGGGFVCVLWWGGVGGGVCWVLGLGCGWGGWGCVLFLVVVLWWGG</sequence>
<evidence type="ECO:0000313" key="15">
    <source>
        <dbReference type="Proteomes" id="UP001497482"/>
    </source>
</evidence>
<feature type="transmembrane region" description="Helical" evidence="12">
    <location>
        <begin position="870"/>
        <end position="894"/>
    </location>
</feature>
<dbReference type="PANTHER" id="PTHR24028:SF46">
    <property type="entry name" value="PROTOCADHERIN-8"/>
    <property type="match status" value="1"/>
</dbReference>
<feature type="transmembrane region" description="Helical" evidence="12">
    <location>
        <begin position="1067"/>
        <end position="1098"/>
    </location>
</feature>
<keyword evidence="4" id="KW-0732">Signal</keyword>